<evidence type="ECO:0000313" key="1">
    <source>
        <dbReference type="EMBL" id="MBK3518822.1"/>
    </source>
</evidence>
<name>A0ABS1HMB7_9BACT</name>
<organism evidence="1 2">
    <name type="scientific">Carboxylicivirga marina</name>
    <dbReference type="NCBI Taxonomy" id="2800988"/>
    <lineage>
        <taxon>Bacteria</taxon>
        <taxon>Pseudomonadati</taxon>
        <taxon>Bacteroidota</taxon>
        <taxon>Bacteroidia</taxon>
        <taxon>Marinilabiliales</taxon>
        <taxon>Marinilabiliaceae</taxon>
        <taxon>Carboxylicivirga</taxon>
    </lineage>
</organism>
<dbReference type="Proteomes" id="UP000605676">
    <property type="component" value="Unassembled WGS sequence"/>
</dbReference>
<gene>
    <name evidence="1" type="ORF">JIV24_15855</name>
</gene>
<comment type="caution">
    <text evidence="1">The sequence shown here is derived from an EMBL/GenBank/DDBJ whole genome shotgun (WGS) entry which is preliminary data.</text>
</comment>
<proteinExistence type="predicted"/>
<protein>
    <recommendedName>
        <fullName evidence="3">STAS/SEC14 domain-containing protein</fullName>
    </recommendedName>
</protein>
<reference evidence="1 2" key="1">
    <citation type="submission" date="2021-01" db="EMBL/GenBank/DDBJ databases">
        <title>Carboxyliciviraga sp.nov., isolated from coastal sediments.</title>
        <authorList>
            <person name="Lu D."/>
            <person name="Zhang T."/>
        </authorList>
    </citation>
    <scope>NUCLEOTIDE SEQUENCE [LARGE SCALE GENOMIC DNA]</scope>
    <source>
        <strain evidence="1 2">N1Y132</strain>
    </source>
</reference>
<evidence type="ECO:0000313" key="2">
    <source>
        <dbReference type="Proteomes" id="UP000605676"/>
    </source>
</evidence>
<keyword evidence="2" id="KW-1185">Reference proteome</keyword>
<accession>A0ABS1HMB7</accession>
<sequence>MDKSINTLYKPRHMTSYAFINDILHVSIEGPATIYDLYDFLDEIGSLQSLPEELKVFYDLRKASLDLRLDEINVLSKKAEEKTLNCKSVKTAFCVKDPKITAYAMLFSWLPESSKIKREQFSTKEAALNWLNTD</sequence>
<dbReference type="EMBL" id="JAENRR010000043">
    <property type="protein sequence ID" value="MBK3518822.1"/>
    <property type="molecule type" value="Genomic_DNA"/>
</dbReference>
<dbReference type="RefSeq" id="WP_200466041.1">
    <property type="nucleotide sequence ID" value="NZ_JAENRR010000043.1"/>
</dbReference>
<evidence type="ECO:0008006" key="3">
    <source>
        <dbReference type="Google" id="ProtNLM"/>
    </source>
</evidence>